<evidence type="ECO:0000259" key="2">
    <source>
        <dbReference type="PROSITE" id="PS50994"/>
    </source>
</evidence>
<dbReference type="PANTHER" id="PTHR46889:SF4">
    <property type="entry name" value="TRANSPOSASE INSO FOR INSERTION SEQUENCE ELEMENT IS911B-RELATED"/>
    <property type="match status" value="1"/>
</dbReference>
<dbReference type="InterPro" id="IPR048020">
    <property type="entry name" value="Transpos_IS3"/>
</dbReference>
<comment type="similarity">
    <text evidence="1">Belongs to the transposase 8 family.</text>
</comment>
<evidence type="ECO:0000256" key="1">
    <source>
        <dbReference type="ARBA" id="ARBA00009964"/>
    </source>
</evidence>
<dbReference type="InterPro" id="IPR002514">
    <property type="entry name" value="Transposase_8"/>
</dbReference>
<dbReference type="Pfam" id="PF13276">
    <property type="entry name" value="HTH_21"/>
    <property type="match status" value="1"/>
</dbReference>
<dbReference type="InterPro" id="IPR012337">
    <property type="entry name" value="RNaseH-like_sf"/>
</dbReference>
<protein>
    <submittedName>
        <fullName evidence="3">IS3 family transposase</fullName>
    </submittedName>
</protein>
<evidence type="ECO:0000313" key="3">
    <source>
        <dbReference type="EMBL" id="MCL1107918.1"/>
    </source>
</evidence>
<organism evidence="3 4">
    <name type="scientific">Shewanella algicola</name>
    <dbReference type="NCBI Taxonomy" id="640633"/>
    <lineage>
        <taxon>Bacteria</taxon>
        <taxon>Pseudomonadati</taxon>
        <taxon>Pseudomonadota</taxon>
        <taxon>Gammaproteobacteria</taxon>
        <taxon>Alteromonadales</taxon>
        <taxon>Shewanellaceae</taxon>
        <taxon>Shewanella</taxon>
    </lineage>
</organism>
<dbReference type="SUPFAM" id="SSF53098">
    <property type="entry name" value="Ribonuclease H-like"/>
    <property type="match status" value="1"/>
</dbReference>
<dbReference type="RefSeq" id="WP_248972695.1">
    <property type="nucleotide sequence ID" value="NZ_CANKZK010000083.1"/>
</dbReference>
<dbReference type="Pfam" id="PF00665">
    <property type="entry name" value="rve"/>
    <property type="match status" value="1"/>
</dbReference>
<reference evidence="3" key="1">
    <citation type="submission" date="2022-01" db="EMBL/GenBank/DDBJ databases">
        <title>Whole genome-based taxonomy of the Shewanellaceae.</title>
        <authorList>
            <person name="Martin-Rodriguez A.J."/>
        </authorList>
    </citation>
    <scope>NUCLEOTIDE SEQUENCE</scope>
    <source>
        <strain evidence="3">DSM 23803</strain>
    </source>
</reference>
<sequence length="386" mass="45029">MSLKQSHKSYPQAFKDEAVLMVLDQGYSVADAAKSLGVGTSLLYKWKEKYEAQRQGIALEESERDELKRLRKENKELRMEKEIPKKGKRLLCERNEVRYRFIKKHSNQFPVALLCRVMCVSKSGYYDWLKRPANVISLDTLKLYRRVRRLFEKSRGSLGNREMMKKLRKEGYQVGRYAVRKMMRRLRLKVTQRQAYKVTTQRKHSDAVADNLLNMNFNPSAANQVWAGDVTYLKTGEGWMYLAVVMDLYSRRIVGWHIDKRMTTDLISKALMKAYNLRQPARGLVFHSDRGSQYTSKQFGKLLSNYGIRASMGDVGACWDNAVVERFFGSLKHDWIFKVAQPTREFMKQDVTTYMKYYNLERLHSANGDLSPVEFENSQLKVSSLA</sequence>
<dbReference type="InterPro" id="IPR036397">
    <property type="entry name" value="RNaseH_sf"/>
</dbReference>
<name>A0A9X2CEJ9_9GAMM</name>
<feature type="domain" description="Integrase catalytic" evidence="2">
    <location>
        <begin position="215"/>
        <end position="380"/>
    </location>
</feature>
<keyword evidence="4" id="KW-1185">Reference proteome</keyword>
<proteinExistence type="inferred from homology"/>
<dbReference type="GO" id="GO:0006313">
    <property type="term" value="P:DNA transposition"/>
    <property type="evidence" value="ECO:0007669"/>
    <property type="project" value="InterPro"/>
</dbReference>
<dbReference type="NCBIfam" id="NF033516">
    <property type="entry name" value="transpos_IS3"/>
    <property type="match status" value="1"/>
</dbReference>
<gene>
    <name evidence="3" type="ORF">L2749_22275</name>
</gene>
<dbReference type="PANTHER" id="PTHR46889">
    <property type="entry name" value="TRANSPOSASE INSF FOR INSERTION SEQUENCE IS3B-RELATED"/>
    <property type="match status" value="1"/>
</dbReference>
<comment type="caution">
    <text evidence="3">The sequence shown here is derived from an EMBL/GenBank/DDBJ whole genome shotgun (WGS) entry which is preliminary data.</text>
</comment>
<dbReference type="Pfam" id="PF13333">
    <property type="entry name" value="rve_2"/>
    <property type="match status" value="1"/>
</dbReference>
<dbReference type="InterPro" id="IPR025948">
    <property type="entry name" value="HTH-like_dom"/>
</dbReference>
<dbReference type="PROSITE" id="PS50994">
    <property type="entry name" value="INTEGRASE"/>
    <property type="match status" value="1"/>
</dbReference>
<dbReference type="SUPFAM" id="SSF46689">
    <property type="entry name" value="Homeodomain-like"/>
    <property type="match status" value="1"/>
</dbReference>
<dbReference type="InterPro" id="IPR009057">
    <property type="entry name" value="Homeodomain-like_sf"/>
</dbReference>
<dbReference type="Pfam" id="PF01527">
    <property type="entry name" value="HTH_Tnp_1"/>
    <property type="match status" value="1"/>
</dbReference>
<dbReference type="EMBL" id="JAKILJ010000141">
    <property type="protein sequence ID" value="MCL1107918.1"/>
    <property type="molecule type" value="Genomic_DNA"/>
</dbReference>
<dbReference type="Gene3D" id="3.30.420.10">
    <property type="entry name" value="Ribonuclease H-like superfamily/Ribonuclease H"/>
    <property type="match status" value="1"/>
</dbReference>
<dbReference type="GO" id="GO:0015074">
    <property type="term" value="P:DNA integration"/>
    <property type="evidence" value="ECO:0007669"/>
    <property type="project" value="InterPro"/>
</dbReference>
<evidence type="ECO:0000313" key="4">
    <source>
        <dbReference type="Proteomes" id="UP001139408"/>
    </source>
</evidence>
<dbReference type="Proteomes" id="UP001139408">
    <property type="component" value="Unassembled WGS sequence"/>
</dbReference>
<dbReference type="InterPro" id="IPR001584">
    <property type="entry name" value="Integrase_cat-core"/>
</dbReference>
<dbReference type="GO" id="GO:0004803">
    <property type="term" value="F:transposase activity"/>
    <property type="evidence" value="ECO:0007669"/>
    <property type="project" value="InterPro"/>
</dbReference>
<dbReference type="GO" id="GO:0003677">
    <property type="term" value="F:DNA binding"/>
    <property type="evidence" value="ECO:0007669"/>
    <property type="project" value="InterPro"/>
</dbReference>
<dbReference type="Gene3D" id="1.10.10.60">
    <property type="entry name" value="Homeodomain-like"/>
    <property type="match status" value="1"/>
</dbReference>
<dbReference type="AlphaFoldDB" id="A0A9X2CEJ9"/>
<dbReference type="InterPro" id="IPR050900">
    <property type="entry name" value="Transposase_IS3/IS150/IS904"/>
</dbReference>
<accession>A0A9X2CEJ9</accession>